<reference evidence="1" key="1">
    <citation type="journal article" date="2012" name="Nature">
        <title>The tomato genome sequence provides insights into fleshy fruit evolution.</title>
        <authorList>
            <consortium name="Tomato Genome Consortium"/>
        </authorList>
    </citation>
    <scope>NUCLEOTIDE SEQUENCE [LARGE SCALE GENOMIC DNA]</scope>
    <source>
        <strain evidence="1">cv. Heinz 1706</strain>
    </source>
</reference>
<sequence length="244" mass="28088">MRYLRTLVELDLFLIDLKLNDNNVHYFGNSNTLYDTPIYELVENSEIGQSELDIDMYADLKEDNQTYSGTLLSYKCFSLKNIIVFQSSSYFKSSCYKDYYHGVISMISSESFDSQSGLLKLIAEPNNCSHNGEVSCCLDLEIPITENMKIDIWLVFLLRALAKYKLHCSHITSTFEVLNFIFQFKLFLSNYSNSKLLIFTNLNANIAATTFPIRIIQVQISDDEELYVRGETIQHCSVSFVLLL</sequence>
<name>A0A3Q7GHH1_SOLLC</name>
<dbReference type="PaxDb" id="4081-Solyc08g062250.1.1"/>
<proteinExistence type="predicted"/>
<protein>
    <submittedName>
        <fullName evidence="1">Uncharacterized protein</fullName>
    </submittedName>
</protein>
<organism evidence="1">
    <name type="scientific">Solanum lycopersicum</name>
    <name type="common">Tomato</name>
    <name type="synonym">Lycopersicon esculentum</name>
    <dbReference type="NCBI Taxonomy" id="4081"/>
    <lineage>
        <taxon>Eukaryota</taxon>
        <taxon>Viridiplantae</taxon>
        <taxon>Streptophyta</taxon>
        <taxon>Embryophyta</taxon>
        <taxon>Tracheophyta</taxon>
        <taxon>Spermatophyta</taxon>
        <taxon>Magnoliopsida</taxon>
        <taxon>eudicotyledons</taxon>
        <taxon>Gunneridae</taxon>
        <taxon>Pentapetalae</taxon>
        <taxon>asterids</taxon>
        <taxon>lamiids</taxon>
        <taxon>Solanales</taxon>
        <taxon>Solanaceae</taxon>
        <taxon>Solanoideae</taxon>
        <taxon>Solaneae</taxon>
        <taxon>Solanum</taxon>
        <taxon>Solanum subgen. Lycopersicon</taxon>
    </lineage>
</organism>
<reference evidence="1" key="2">
    <citation type="submission" date="2019-01" db="UniProtKB">
        <authorList>
            <consortium name="EnsemblPlants"/>
        </authorList>
    </citation>
    <scope>IDENTIFICATION</scope>
    <source>
        <strain evidence="1">cv. Heinz 1706</strain>
    </source>
</reference>
<keyword evidence="2" id="KW-1185">Reference proteome</keyword>
<dbReference type="EnsemblPlants" id="Solyc05g046085.1.1">
    <property type="protein sequence ID" value="Solyc05g046085.1.1"/>
    <property type="gene ID" value="Solyc05g046085.1"/>
</dbReference>
<evidence type="ECO:0000313" key="2">
    <source>
        <dbReference type="Proteomes" id="UP000004994"/>
    </source>
</evidence>
<dbReference type="Proteomes" id="UP000004994">
    <property type="component" value="Chromosome 3"/>
</dbReference>
<dbReference type="InParanoid" id="A0A3Q7GHH1"/>
<dbReference type="AlphaFoldDB" id="A0A3Q7GHH1"/>
<accession>A0A3Q7GHH1</accession>
<dbReference type="Gramene" id="Solyc05g046085.1.1">
    <property type="protein sequence ID" value="Solyc05g046085.1.1"/>
    <property type="gene ID" value="Solyc05g046085.1"/>
</dbReference>
<evidence type="ECO:0000313" key="1">
    <source>
        <dbReference type="EnsemblPlants" id="Solyc05g046085.1.1"/>
    </source>
</evidence>